<reference evidence="1 2" key="1">
    <citation type="submission" date="2020-02" db="EMBL/GenBank/DDBJ databases">
        <authorList>
            <person name="Li X.-J."/>
            <person name="Han X.-M."/>
        </authorList>
    </citation>
    <scope>NUCLEOTIDE SEQUENCE [LARGE SCALE GENOMIC DNA]</scope>
    <source>
        <strain evidence="1 2">CCTCC AB 2017055</strain>
    </source>
</reference>
<dbReference type="Gene3D" id="3.40.50.300">
    <property type="entry name" value="P-loop containing nucleotide triphosphate hydrolases"/>
    <property type="match status" value="1"/>
</dbReference>
<gene>
    <name evidence="1" type="ORF">G1H10_13470</name>
</gene>
<evidence type="ECO:0000313" key="2">
    <source>
        <dbReference type="Proteomes" id="UP000475214"/>
    </source>
</evidence>
<dbReference type="InterPro" id="IPR027417">
    <property type="entry name" value="P-loop_NTPase"/>
</dbReference>
<comment type="caution">
    <text evidence="1">The sequence shown here is derived from an EMBL/GenBank/DDBJ whole genome shotgun (WGS) entry which is preliminary data.</text>
</comment>
<dbReference type="RefSeq" id="WP_163738296.1">
    <property type="nucleotide sequence ID" value="NZ_JAAGOA010000008.1"/>
</dbReference>
<dbReference type="Proteomes" id="UP000475214">
    <property type="component" value="Unassembled WGS sequence"/>
</dbReference>
<evidence type="ECO:0008006" key="3">
    <source>
        <dbReference type="Google" id="ProtNLM"/>
    </source>
</evidence>
<proteinExistence type="predicted"/>
<dbReference type="AlphaFoldDB" id="A0A6L9S809"/>
<evidence type="ECO:0000313" key="1">
    <source>
        <dbReference type="EMBL" id="NEE01177.1"/>
    </source>
</evidence>
<name>A0A6L9S809_9ACTN</name>
<dbReference type="SUPFAM" id="SSF52540">
    <property type="entry name" value="P-loop containing nucleoside triphosphate hydrolases"/>
    <property type="match status" value="1"/>
</dbReference>
<keyword evidence="2" id="KW-1185">Reference proteome</keyword>
<dbReference type="EMBL" id="JAAGOA010000008">
    <property type="protein sequence ID" value="NEE01177.1"/>
    <property type="molecule type" value="Genomic_DNA"/>
</dbReference>
<accession>A0A6L9S809</accession>
<protein>
    <recommendedName>
        <fullName evidence="3">CpsD/CapB family tyrosine-protein kinase</fullName>
    </recommendedName>
</protein>
<sequence>MTSTRGAPGVTTSALALTLMWPRSAILVEADVSGSSSIKAGHFRGQLGARPNIGQLVVAHRGGNLDIDTLLEAGIVFPLNPDRRFVPGMATAAQREDLTTGFWMGLAQALTAMTRRDGVDVIIDAGRLGMTNAPTPLLDAADLIAVVSRTRLDDAVSVTANAALLRGATDVAVDHVGLVLVGEGRPVRGQFFTERTGLPVWASLAFDPATAEQLCGGQEVRSARKLELSPLMRSVRSAITELEVVAARRRELLGRAPSTAGRGVRRK</sequence>
<organism evidence="1 2">
    <name type="scientific">Phytoactinopolyspora halotolerans</name>
    <dbReference type="NCBI Taxonomy" id="1981512"/>
    <lineage>
        <taxon>Bacteria</taxon>
        <taxon>Bacillati</taxon>
        <taxon>Actinomycetota</taxon>
        <taxon>Actinomycetes</taxon>
        <taxon>Jiangellales</taxon>
        <taxon>Jiangellaceae</taxon>
        <taxon>Phytoactinopolyspora</taxon>
    </lineage>
</organism>